<evidence type="ECO:0008006" key="3">
    <source>
        <dbReference type="Google" id="ProtNLM"/>
    </source>
</evidence>
<dbReference type="SUPFAM" id="SSF53335">
    <property type="entry name" value="S-adenosyl-L-methionine-dependent methyltransferases"/>
    <property type="match status" value="1"/>
</dbReference>
<sequence length="193" mass="21007">MSTLSITQLSARIAENTAKFNDYLSSRDLLGPSSGMNAPKLVCHAISAYNLFAEPRPGTVAYSAASRLLAEEVSRTPPADVADRVAFIRHDFFTPQPYAVEILRNLIPALKPRAAVVVNDLVVPEAGSASKPAELTSRTSDLVQVVLQNAGDRELGDWVKLFEAADPKFKMMGANPMPGSTRLWTIHVEWEDA</sequence>
<reference evidence="1" key="1">
    <citation type="journal article" date="2023" name="Mol. Phylogenet. Evol.">
        <title>Genome-scale phylogeny and comparative genomics of the fungal order Sordariales.</title>
        <authorList>
            <person name="Hensen N."/>
            <person name="Bonometti L."/>
            <person name="Westerberg I."/>
            <person name="Brannstrom I.O."/>
            <person name="Guillou S."/>
            <person name="Cros-Aarteil S."/>
            <person name="Calhoun S."/>
            <person name="Haridas S."/>
            <person name="Kuo A."/>
            <person name="Mondo S."/>
            <person name="Pangilinan J."/>
            <person name="Riley R."/>
            <person name="LaButti K."/>
            <person name="Andreopoulos B."/>
            <person name="Lipzen A."/>
            <person name="Chen C."/>
            <person name="Yan M."/>
            <person name="Daum C."/>
            <person name="Ng V."/>
            <person name="Clum A."/>
            <person name="Steindorff A."/>
            <person name="Ohm R.A."/>
            <person name="Martin F."/>
            <person name="Silar P."/>
            <person name="Natvig D.O."/>
            <person name="Lalanne C."/>
            <person name="Gautier V."/>
            <person name="Ament-Velasquez S.L."/>
            <person name="Kruys A."/>
            <person name="Hutchinson M.I."/>
            <person name="Powell A.J."/>
            <person name="Barry K."/>
            <person name="Miller A.N."/>
            <person name="Grigoriev I.V."/>
            <person name="Debuchy R."/>
            <person name="Gladieux P."/>
            <person name="Hiltunen Thoren M."/>
            <person name="Johannesson H."/>
        </authorList>
    </citation>
    <scope>NUCLEOTIDE SEQUENCE</scope>
    <source>
        <strain evidence="1">CBS 955.72</strain>
    </source>
</reference>
<keyword evidence="2" id="KW-1185">Reference proteome</keyword>
<name>A0AAJ0MAB1_9PEZI</name>
<dbReference type="PANTHER" id="PTHR43712:SF16">
    <property type="entry name" value="O-METHYLTRANSFERASE ELCB"/>
    <property type="match status" value="1"/>
</dbReference>
<dbReference type="AlphaFoldDB" id="A0AAJ0MAB1"/>
<comment type="caution">
    <text evidence="1">The sequence shown here is derived from an EMBL/GenBank/DDBJ whole genome shotgun (WGS) entry which is preliminary data.</text>
</comment>
<dbReference type="Gene3D" id="3.40.50.150">
    <property type="entry name" value="Vaccinia Virus protein VP39"/>
    <property type="match status" value="1"/>
</dbReference>
<evidence type="ECO:0000313" key="1">
    <source>
        <dbReference type="EMBL" id="KAK3345980.1"/>
    </source>
</evidence>
<dbReference type="EMBL" id="JAUIQD010000006">
    <property type="protein sequence ID" value="KAK3345980.1"/>
    <property type="molecule type" value="Genomic_DNA"/>
</dbReference>
<accession>A0AAJ0MAB1</accession>
<dbReference type="Proteomes" id="UP001275084">
    <property type="component" value="Unassembled WGS sequence"/>
</dbReference>
<dbReference type="PANTHER" id="PTHR43712">
    <property type="entry name" value="PUTATIVE (AFU_ORTHOLOGUE AFUA_4G14580)-RELATED"/>
    <property type="match status" value="1"/>
</dbReference>
<gene>
    <name evidence="1" type="ORF">B0T25DRAFT_571141</name>
</gene>
<proteinExistence type="predicted"/>
<dbReference type="InterPro" id="IPR029063">
    <property type="entry name" value="SAM-dependent_MTases_sf"/>
</dbReference>
<reference evidence="1" key="2">
    <citation type="submission" date="2023-06" db="EMBL/GenBank/DDBJ databases">
        <authorList>
            <consortium name="Lawrence Berkeley National Laboratory"/>
            <person name="Haridas S."/>
            <person name="Hensen N."/>
            <person name="Bonometti L."/>
            <person name="Westerberg I."/>
            <person name="Brannstrom I.O."/>
            <person name="Guillou S."/>
            <person name="Cros-Aarteil S."/>
            <person name="Calhoun S."/>
            <person name="Kuo A."/>
            <person name="Mondo S."/>
            <person name="Pangilinan J."/>
            <person name="Riley R."/>
            <person name="Labutti K."/>
            <person name="Andreopoulos B."/>
            <person name="Lipzen A."/>
            <person name="Chen C."/>
            <person name="Yanf M."/>
            <person name="Daum C."/>
            <person name="Ng V."/>
            <person name="Clum A."/>
            <person name="Steindorff A."/>
            <person name="Ohm R."/>
            <person name="Martin F."/>
            <person name="Silar P."/>
            <person name="Natvig D."/>
            <person name="Lalanne C."/>
            <person name="Gautier V."/>
            <person name="Ament-Velasquez S.L."/>
            <person name="Kruys A."/>
            <person name="Hutchinson M.I."/>
            <person name="Powell A.J."/>
            <person name="Barry K."/>
            <person name="Miller A.N."/>
            <person name="Grigoriev I.V."/>
            <person name="Debuchy R."/>
            <person name="Gladieux P."/>
            <person name="Thoren M.H."/>
            <person name="Johannesson H."/>
        </authorList>
    </citation>
    <scope>NUCLEOTIDE SEQUENCE</scope>
    <source>
        <strain evidence="1">CBS 955.72</strain>
    </source>
</reference>
<protein>
    <recommendedName>
        <fullName evidence="3">O-methyltransferase</fullName>
    </recommendedName>
</protein>
<organism evidence="1 2">
    <name type="scientific">Lasiosphaeria hispida</name>
    <dbReference type="NCBI Taxonomy" id="260671"/>
    <lineage>
        <taxon>Eukaryota</taxon>
        <taxon>Fungi</taxon>
        <taxon>Dikarya</taxon>
        <taxon>Ascomycota</taxon>
        <taxon>Pezizomycotina</taxon>
        <taxon>Sordariomycetes</taxon>
        <taxon>Sordariomycetidae</taxon>
        <taxon>Sordariales</taxon>
        <taxon>Lasiosphaeriaceae</taxon>
        <taxon>Lasiosphaeria</taxon>
    </lineage>
</organism>
<evidence type="ECO:0000313" key="2">
    <source>
        <dbReference type="Proteomes" id="UP001275084"/>
    </source>
</evidence>